<evidence type="ECO:0000256" key="2">
    <source>
        <dbReference type="ARBA" id="ARBA00022747"/>
    </source>
</evidence>
<protein>
    <recommendedName>
        <fullName evidence="5">Type I restriction modification DNA specificity domain-containing protein</fullName>
    </recommendedName>
</protein>
<proteinExistence type="inferred from homology"/>
<dbReference type="GO" id="GO:0009307">
    <property type="term" value="P:DNA restriction-modification system"/>
    <property type="evidence" value="ECO:0007669"/>
    <property type="project" value="UniProtKB-KW"/>
</dbReference>
<dbReference type="InterPro" id="IPR044946">
    <property type="entry name" value="Restrct_endonuc_typeI_TRD_sf"/>
</dbReference>
<feature type="domain" description="Type I restriction modification DNA specificity" evidence="5">
    <location>
        <begin position="106"/>
        <end position="168"/>
    </location>
</feature>
<evidence type="ECO:0000313" key="7">
    <source>
        <dbReference type="Proteomes" id="UP000658320"/>
    </source>
</evidence>
<reference evidence="6" key="1">
    <citation type="journal article" date="2014" name="Int. J. Syst. Evol. Microbiol.">
        <title>Complete genome sequence of Corynebacterium casei LMG S-19264T (=DSM 44701T), isolated from a smear-ripened cheese.</title>
        <authorList>
            <consortium name="US DOE Joint Genome Institute (JGI-PGF)"/>
            <person name="Walter F."/>
            <person name="Albersmeier A."/>
            <person name="Kalinowski J."/>
            <person name="Ruckert C."/>
        </authorList>
    </citation>
    <scope>NUCLEOTIDE SEQUENCE</scope>
    <source>
        <strain evidence="6">JCM 4346</strain>
    </source>
</reference>
<dbReference type="InterPro" id="IPR000055">
    <property type="entry name" value="Restrct_endonuc_typeI_TRD"/>
</dbReference>
<reference evidence="6" key="2">
    <citation type="submission" date="2020-09" db="EMBL/GenBank/DDBJ databases">
        <authorList>
            <person name="Sun Q."/>
            <person name="Ohkuma M."/>
        </authorList>
    </citation>
    <scope>NUCLEOTIDE SEQUENCE</scope>
    <source>
        <strain evidence="6">JCM 4346</strain>
    </source>
</reference>
<comment type="similarity">
    <text evidence="1">Belongs to the type-I restriction system S methylase family.</text>
</comment>
<accession>A0A918BZT2</accession>
<evidence type="ECO:0000259" key="5">
    <source>
        <dbReference type="Pfam" id="PF01420"/>
    </source>
</evidence>
<keyword evidence="7" id="KW-1185">Reference proteome</keyword>
<name>A0A918BZT2_9ACTN</name>
<dbReference type="AlphaFoldDB" id="A0A918BZT2"/>
<evidence type="ECO:0000256" key="4">
    <source>
        <dbReference type="ARBA" id="ARBA00038652"/>
    </source>
</evidence>
<dbReference type="GO" id="GO:0003677">
    <property type="term" value="F:DNA binding"/>
    <property type="evidence" value="ECO:0007669"/>
    <property type="project" value="UniProtKB-KW"/>
</dbReference>
<evidence type="ECO:0000256" key="1">
    <source>
        <dbReference type="ARBA" id="ARBA00010923"/>
    </source>
</evidence>
<dbReference type="EMBL" id="BMSX01000002">
    <property type="protein sequence ID" value="GGQ97080.1"/>
    <property type="molecule type" value="Genomic_DNA"/>
</dbReference>
<dbReference type="PANTHER" id="PTHR43140">
    <property type="entry name" value="TYPE-1 RESTRICTION ENZYME ECOKI SPECIFICITY PROTEIN"/>
    <property type="match status" value="1"/>
</dbReference>
<evidence type="ECO:0000256" key="3">
    <source>
        <dbReference type="ARBA" id="ARBA00023125"/>
    </source>
</evidence>
<dbReference type="InterPro" id="IPR051212">
    <property type="entry name" value="Type-I_RE_S_subunit"/>
</dbReference>
<dbReference type="PANTHER" id="PTHR43140:SF1">
    <property type="entry name" value="TYPE I RESTRICTION ENZYME ECOKI SPECIFICITY SUBUNIT"/>
    <property type="match status" value="1"/>
</dbReference>
<gene>
    <name evidence="6" type="ORF">GCM10010251_09950</name>
</gene>
<comment type="subunit">
    <text evidence="4">The methyltransferase is composed of M and S polypeptides.</text>
</comment>
<keyword evidence="2" id="KW-0680">Restriction system</keyword>
<dbReference type="Pfam" id="PF01420">
    <property type="entry name" value="Methylase_S"/>
    <property type="match status" value="1"/>
</dbReference>
<organism evidence="6 7">
    <name type="scientific">Streptomyces aurantiogriseus</name>
    <dbReference type="NCBI Taxonomy" id="66870"/>
    <lineage>
        <taxon>Bacteria</taxon>
        <taxon>Bacillati</taxon>
        <taxon>Actinomycetota</taxon>
        <taxon>Actinomycetes</taxon>
        <taxon>Kitasatosporales</taxon>
        <taxon>Streptomycetaceae</taxon>
        <taxon>Streptomyces</taxon>
    </lineage>
</organism>
<keyword evidence="3" id="KW-0238">DNA-binding</keyword>
<comment type="caution">
    <text evidence="6">The sequence shown here is derived from an EMBL/GenBank/DDBJ whole genome shotgun (WGS) entry which is preliminary data.</text>
</comment>
<dbReference type="Gene3D" id="3.90.220.20">
    <property type="entry name" value="DNA methylase specificity domains"/>
    <property type="match status" value="2"/>
</dbReference>
<sequence>MIFPTHWTTPRARYVFFHRDLRGVDAPLASATKDGVTLRTDLGFSVWNPDSNVSNYKLVEPNDFVIGLRSFQHGISHSTVRGIVSPAYTVLRAAQGADPCFYKHYFRSGLLVSQLANITQGIRQGQAIDIEAFKNLRVPMPPLEEQRRIADFLDAETARIDAVTDKRNAQMAALDERELAIIGRMLSGEATPTDGQATGWPWLPWVPKSWLIGPVYAYFFTELGKMLDPARTAGQTQRPYLRNANVHWYEIDTSDMATMHFEANEVRRYSVQPGDLLVCEGGAGVAEAAVWDGRIAECYFQKSLHRVRQAGNVPVEWLMLWLRYAKSCGVFDADGNIATIPHLTGEQLRQYRIPIPPDSAAITKDTLRAIDASAALRRRLGEAQKLLAERRQALITAAVTGQFDVSTASGRNVTEGVTE</sequence>
<dbReference type="SUPFAM" id="SSF116734">
    <property type="entry name" value="DNA methylase specificity domain"/>
    <property type="match status" value="2"/>
</dbReference>
<evidence type="ECO:0000313" key="6">
    <source>
        <dbReference type="EMBL" id="GGQ97080.1"/>
    </source>
</evidence>
<dbReference type="Proteomes" id="UP000658320">
    <property type="component" value="Unassembled WGS sequence"/>
</dbReference>